<dbReference type="GO" id="GO:0009307">
    <property type="term" value="P:DNA restriction-modification system"/>
    <property type="evidence" value="ECO:0007669"/>
    <property type="project" value="UniProtKB-KW"/>
</dbReference>
<dbReference type="AlphaFoldDB" id="A0AAE8ET93"/>
<accession>A0AAE8ET93</accession>
<keyword evidence="2" id="KW-0680">Restriction system</keyword>
<dbReference type="Gene3D" id="3.90.220.20">
    <property type="entry name" value="DNA methylase specificity domains"/>
    <property type="match status" value="2"/>
</dbReference>
<name>A0AAE8ET93_9GAMM</name>
<dbReference type="InterPro" id="IPR000055">
    <property type="entry name" value="Restrct_endonuc_typeI_TRD"/>
</dbReference>
<comment type="similarity">
    <text evidence="1">Belongs to the type-I restriction system S methylase family.</text>
</comment>
<keyword evidence="3" id="KW-0238">DNA-binding</keyword>
<dbReference type="Proteomes" id="UP000285972">
    <property type="component" value="Unassembled WGS sequence"/>
</dbReference>
<dbReference type="SUPFAM" id="SSF116734">
    <property type="entry name" value="DNA methylase specificity domain"/>
    <property type="match status" value="2"/>
</dbReference>
<dbReference type="KEGG" id="bgj:AWC36_15760"/>
<dbReference type="InterPro" id="IPR044946">
    <property type="entry name" value="Restrct_endonuc_typeI_TRD_sf"/>
</dbReference>
<dbReference type="GeneID" id="70908268"/>
<evidence type="ECO:0000313" key="5">
    <source>
        <dbReference type="EMBL" id="RLM27615.1"/>
    </source>
</evidence>
<protein>
    <recommendedName>
        <fullName evidence="4">Type I restriction modification DNA specificity domain-containing protein</fullName>
    </recommendedName>
</protein>
<evidence type="ECO:0000259" key="4">
    <source>
        <dbReference type="Pfam" id="PF01420"/>
    </source>
</evidence>
<comment type="caution">
    <text evidence="5">The sequence shown here is derived from an EMBL/GenBank/DDBJ whole genome shotgun (WGS) entry which is preliminary data.</text>
</comment>
<sequence length="314" mass="35737">MKVKDLFHIKYGVNLELNKLDITDHSSGINFVARTSQNNGVVAKVKPLPDVKPNPAGTISCAGGGSVLSTFVQQEPYYSGRDLYVLSSIKEMSFVRKLYYAHLISENKYKYSYGRQANKTLGDILLPESIPDWVDNVELDQFSNEIKTSVVKNDLPINISLWKEFPMKDIFEFSKGKRLTKEDMVEGNLNFIGAISDNNGVRQLIENKPTHRGNCITVNYNGSVGEAFYQKNDFWASDDVNVLTLKNKELNILLGLFLCTIIRANKLKFGYGRKWTLDKMKDTLIMLPVDNNNNPDWDYMESYISSLPYSDRIQ</sequence>
<proteinExistence type="inferred from homology"/>
<dbReference type="Pfam" id="PF01420">
    <property type="entry name" value="Methylase_S"/>
    <property type="match status" value="1"/>
</dbReference>
<dbReference type="RefSeq" id="WP_095834921.1">
    <property type="nucleotide sequence ID" value="NZ_CP014137.1"/>
</dbReference>
<feature type="domain" description="Type I restriction modification DNA specificity" evidence="4">
    <location>
        <begin position="161"/>
        <end position="305"/>
    </location>
</feature>
<gene>
    <name evidence="5" type="ORF">BIY26_05530</name>
</gene>
<organism evidence="5 6">
    <name type="scientific">Brenneria goodwinii</name>
    <dbReference type="NCBI Taxonomy" id="1109412"/>
    <lineage>
        <taxon>Bacteria</taxon>
        <taxon>Pseudomonadati</taxon>
        <taxon>Pseudomonadota</taxon>
        <taxon>Gammaproteobacteria</taxon>
        <taxon>Enterobacterales</taxon>
        <taxon>Pectobacteriaceae</taxon>
        <taxon>Brenneria</taxon>
    </lineage>
</organism>
<dbReference type="GO" id="GO:0003677">
    <property type="term" value="F:DNA binding"/>
    <property type="evidence" value="ECO:0007669"/>
    <property type="project" value="UniProtKB-KW"/>
</dbReference>
<reference evidence="5 6" key="1">
    <citation type="submission" date="2016-09" db="EMBL/GenBank/DDBJ databases">
        <authorList>
            <person name="Doonan J."/>
            <person name="Pachebat J.A."/>
            <person name="Golyshin P.N."/>
            <person name="Denman S."/>
            <person name="Mcdonald J.E."/>
        </authorList>
    </citation>
    <scope>NUCLEOTIDE SEQUENCE [LARGE SCALE GENOMIC DNA]</scope>
    <source>
        <strain evidence="5 6">FRB141</strain>
    </source>
</reference>
<evidence type="ECO:0000313" key="6">
    <source>
        <dbReference type="Proteomes" id="UP000285972"/>
    </source>
</evidence>
<evidence type="ECO:0000256" key="2">
    <source>
        <dbReference type="ARBA" id="ARBA00022747"/>
    </source>
</evidence>
<dbReference type="EMBL" id="MJLX01000010">
    <property type="protein sequence ID" value="RLM27615.1"/>
    <property type="molecule type" value="Genomic_DNA"/>
</dbReference>
<evidence type="ECO:0000256" key="1">
    <source>
        <dbReference type="ARBA" id="ARBA00010923"/>
    </source>
</evidence>
<evidence type="ECO:0000256" key="3">
    <source>
        <dbReference type="ARBA" id="ARBA00023125"/>
    </source>
</evidence>